<protein>
    <submittedName>
        <fullName evidence="2">DUF3278 domain-containing protein</fullName>
    </submittedName>
</protein>
<sequence>MKPEKGLILAIKQRFFGVPGKLDQQKLNQINRIGNNAFLILFGYTLVANLVVAMLSVAHPKQVLMIFVFVNIFFTLFVVLTYLAVATMRLGLDQHSVTAANYPQAVQQVKWRAIRMGIYLGLYLWLVARFLDWFFRGIAYQTGVLMVSGYVQALGLGVIGGLVMYGYWRLQLKRQL</sequence>
<dbReference type="RefSeq" id="WP_379832506.1">
    <property type="nucleotide sequence ID" value="NZ_JBHSSC010000043.1"/>
</dbReference>
<evidence type="ECO:0000313" key="2">
    <source>
        <dbReference type="EMBL" id="MFC6182091.1"/>
    </source>
</evidence>
<comment type="caution">
    <text evidence="2">The sequence shown here is derived from an EMBL/GenBank/DDBJ whole genome shotgun (WGS) entry which is preliminary data.</text>
</comment>
<dbReference type="Pfam" id="PF11683">
    <property type="entry name" value="DUF3278"/>
    <property type="match status" value="1"/>
</dbReference>
<feature type="transmembrane region" description="Helical" evidence="1">
    <location>
        <begin position="37"/>
        <end position="58"/>
    </location>
</feature>
<reference evidence="3" key="1">
    <citation type="journal article" date="2019" name="Int. J. Syst. Evol. Microbiol.">
        <title>The Global Catalogue of Microorganisms (GCM) 10K type strain sequencing project: providing services to taxonomists for standard genome sequencing and annotation.</title>
        <authorList>
            <consortium name="The Broad Institute Genomics Platform"/>
            <consortium name="The Broad Institute Genome Sequencing Center for Infectious Disease"/>
            <person name="Wu L."/>
            <person name="Ma J."/>
        </authorList>
    </citation>
    <scope>NUCLEOTIDE SEQUENCE [LARGE SCALE GENOMIC DNA]</scope>
    <source>
        <strain evidence="3">CCM 8933</strain>
    </source>
</reference>
<keyword evidence="1" id="KW-1133">Transmembrane helix</keyword>
<feature type="transmembrane region" description="Helical" evidence="1">
    <location>
        <begin position="64"/>
        <end position="85"/>
    </location>
</feature>
<name>A0ABW1S2K6_9LACO</name>
<feature type="transmembrane region" description="Helical" evidence="1">
    <location>
        <begin position="147"/>
        <end position="168"/>
    </location>
</feature>
<keyword evidence="1" id="KW-0812">Transmembrane</keyword>
<dbReference type="EMBL" id="JBHSSC010000043">
    <property type="protein sequence ID" value="MFC6182091.1"/>
    <property type="molecule type" value="Genomic_DNA"/>
</dbReference>
<dbReference type="Proteomes" id="UP001596282">
    <property type="component" value="Unassembled WGS sequence"/>
</dbReference>
<feature type="transmembrane region" description="Helical" evidence="1">
    <location>
        <begin position="117"/>
        <end position="135"/>
    </location>
</feature>
<dbReference type="InterPro" id="IPR021697">
    <property type="entry name" value="DUF3278"/>
</dbReference>
<organism evidence="2 3">
    <name type="scientific">Lactiplantibacillus daowaiensis</name>
    <dbReference type="NCBI Taxonomy" id="2559918"/>
    <lineage>
        <taxon>Bacteria</taxon>
        <taxon>Bacillati</taxon>
        <taxon>Bacillota</taxon>
        <taxon>Bacilli</taxon>
        <taxon>Lactobacillales</taxon>
        <taxon>Lactobacillaceae</taxon>
        <taxon>Lactiplantibacillus</taxon>
    </lineage>
</organism>
<keyword evidence="3" id="KW-1185">Reference proteome</keyword>
<evidence type="ECO:0000313" key="3">
    <source>
        <dbReference type="Proteomes" id="UP001596282"/>
    </source>
</evidence>
<gene>
    <name evidence="2" type="ORF">ACFP5Y_12720</name>
</gene>
<accession>A0ABW1S2K6</accession>
<keyword evidence="1" id="KW-0472">Membrane</keyword>
<proteinExistence type="predicted"/>
<evidence type="ECO:0000256" key="1">
    <source>
        <dbReference type="SAM" id="Phobius"/>
    </source>
</evidence>